<dbReference type="SUPFAM" id="SSF48452">
    <property type="entry name" value="TPR-like"/>
    <property type="match status" value="1"/>
</dbReference>
<name>A0A090VKR3_9FLAO</name>
<evidence type="ECO:0000256" key="5">
    <source>
        <dbReference type="ARBA" id="ARBA00023237"/>
    </source>
</evidence>
<gene>
    <name evidence="8" type="ORF">DFQ06_3282</name>
    <name evidence="7" type="ORF">JCM19300_195</name>
</gene>
<accession>A0A4R8M5V3</accession>
<comment type="similarity">
    <text evidence="2">Belongs to the SusD family.</text>
</comment>
<dbReference type="EMBL" id="SORL01000011">
    <property type="protein sequence ID" value="TDY60699.1"/>
    <property type="molecule type" value="Genomic_DNA"/>
</dbReference>
<dbReference type="RefSeq" id="WP_042506435.1">
    <property type="nucleotide sequence ID" value="NZ_BBNQ01000020.1"/>
</dbReference>
<keyword evidence="10" id="KW-1185">Reference proteome</keyword>
<dbReference type="Pfam" id="PF07980">
    <property type="entry name" value="SusD_RagB"/>
    <property type="match status" value="1"/>
</dbReference>
<evidence type="ECO:0000256" key="3">
    <source>
        <dbReference type="ARBA" id="ARBA00022729"/>
    </source>
</evidence>
<evidence type="ECO:0000313" key="7">
    <source>
        <dbReference type="EMBL" id="GAL64623.1"/>
    </source>
</evidence>
<proteinExistence type="inferred from homology"/>
<sequence length="536" mass="59463">MKQYRNITFSILFGLTLLTSCESLLEVEPEEVLLAEDYLGDDQIDARSALFGVLSQLQGVVGQYVVLGELRADLVNVNANSIDELQEVNNHNISEDNSYADLTTMFSIINNCNFALEGIDTDAYENQLLDDYASILRIRTWAQMQILINYGKLPYITKPIRTSDELDDTYPLLSVDQALDQLISNLAEVEGVENVTKYAGSLGFSIFDMIPDQDILLGDLHLWKGNNTLAATRYKAFLDKEALQGVLYLSGSNSVTVTKSGESYSWVSRWLNIFGETVRTSEVINYVGFSEQYRQPNNSFTVVTDQLSASLSIIYNWADQSVGFEGEPKIEGIDTRVSSSVDAFSDLLPIKKYQYDYFTWNRAAKVYLRYAEAINYAGHPEQALAILNGIFNNPDVDPVDAPIFENGEAYLNFDINTYYATNSSDEPISGYLGVRGRVGMAPVGLDIDVTSASAIEQVGALILNEAALELAFEGNRWEDLVRFSRRSNDPTILANAVANKFVTAGESGAAATVGQKLLNPENWYLPLSIPDNFVSQ</sequence>
<reference evidence="7 9" key="1">
    <citation type="journal article" date="2014" name="Genome Announc.">
        <title>Draft Genome Sequences of Marine Flavobacterium Algibacter lectus Strains SS8 and NR4.</title>
        <authorList>
            <person name="Takatani N."/>
            <person name="Nakanishi M."/>
            <person name="Meirelles P."/>
            <person name="Mino S."/>
            <person name="Suda W."/>
            <person name="Oshima K."/>
            <person name="Hattori M."/>
            <person name="Ohkuma M."/>
            <person name="Hosokawa M."/>
            <person name="Miyashita K."/>
            <person name="Thompson F.L."/>
            <person name="Niwa A."/>
            <person name="Sawabe T."/>
            <person name="Sawabe T."/>
        </authorList>
    </citation>
    <scope>NUCLEOTIDE SEQUENCE [LARGE SCALE GENOMIC DNA]</scope>
    <source>
        <strain evidence="7 9">JCM 19300</strain>
    </source>
</reference>
<evidence type="ECO:0000313" key="10">
    <source>
        <dbReference type="Proteomes" id="UP000294824"/>
    </source>
</evidence>
<dbReference type="AlphaFoldDB" id="A0A090VKR3"/>
<evidence type="ECO:0000256" key="2">
    <source>
        <dbReference type="ARBA" id="ARBA00006275"/>
    </source>
</evidence>
<protein>
    <submittedName>
        <fullName evidence="8">SusD-like starch-binding protein associating with outer membrane</fullName>
    </submittedName>
</protein>
<reference evidence="8 10" key="2">
    <citation type="submission" date="2019-03" db="EMBL/GenBank/DDBJ databases">
        <title>Genomic Encyclopedia of Type Strains, Phase III (KMG-III): the genomes of soil and plant-associated and newly described type strains.</title>
        <authorList>
            <person name="Whitman W."/>
        </authorList>
    </citation>
    <scope>NUCLEOTIDE SEQUENCE [LARGE SCALE GENOMIC DNA]</scope>
    <source>
        <strain evidence="8 10">CECT 8301</strain>
    </source>
</reference>
<dbReference type="InterPro" id="IPR012944">
    <property type="entry name" value="SusD_RagB_dom"/>
</dbReference>
<dbReference type="EMBL" id="BBNQ01000020">
    <property type="protein sequence ID" value="GAL64623.1"/>
    <property type="molecule type" value="Genomic_DNA"/>
</dbReference>
<comment type="subcellular location">
    <subcellularLocation>
        <location evidence="1">Cell outer membrane</location>
    </subcellularLocation>
</comment>
<evidence type="ECO:0000256" key="1">
    <source>
        <dbReference type="ARBA" id="ARBA00004442"/>
    </source>
</evidence>
<evidence type="ECO:0000259" key="6">
    <source>
        <dbReference type="Pfam" id="PF07980"/>
    </source>
</evidence>
<feature type="domain" description="RagB/SusD" evidence="6">
    <location>
        <begin position="434"/>
        <end position="492"/>
    </location>
</feature>
<accession>A0A090VKR3</accession>
<evidence type="ECO:0000256" key="4">
    <source>
        <dbReference type="ARBA" id="ARBA00023136"/>
    </source>
</evidence>
<keyword evidence="4" id="KW-0472">Membrane</keyword>
<dbReference type="Proteomes" id="UP000029644">
    <property type="component" value="Unassembled WGS sequence"/>
</dbReference>
<keyword evidence="3" id="KW-0732">Signal</keyword>
<comment type="caution">
    <text evidence="7">The sequence shown here is derived from an EMBL/GenBank/DDBJ whole genome shotgun (WGS) entry which is preliminary data.</text>
</comment>
<dbReference type="Gene3D" id="1.25.40.390">
    <property type="match status" value="1"/>
</dbReference>
<dbReference type="PROSITE" id="PS51257">
    <property type="entry name" value="PROKAR_LIPOPROTEIN"/>
    <property type="match status" value="1"/>
</dbReference>
<evidence type="ECO:0000313" key="9">
    <source>
        <dbReference type="Proteomes" id="UP000029644"/>
    </source>
</evidence>
<dbReference type="OrthoDB" id="5694214at2"/>
<dbReference type="Proteomes" id="UP000294824">
    <property type="component" value="Unassembled WGS sequence"/>
</dbReference>
<organism evidence="7 9">
    <name type="scientific">Algibacter lectus</name>
    <dbReference type="NCBI Taxonomy" id="221126"/>
    <lineage>
        <taxon>Bacteria</taxon>
        <taxon>Pseudomonadati</taxon>
        <taxon>Bacteroidota</taxon>
        <taxon>Flavobacteriia</taxon>
        <taxon>Flavobacteriales</taxon>
        <taxon>Flavobacteriaceae</taxon>
        <taxon>Algibacter</taxon>
    </lineage>
</organism>
<dbReference type="InterPro" id="IPR011990">
    <property type="entry name" value="TPR-like_helical_dom_sf"/>
</dbReference>
<evidence type="ECO:0000313" key="8">
    <source>
        <dbReference type="EMBL" id="TDY60699.1"/>
    </source>
</evidence>
<dbReference type="GO" id="GO:0009279">
    <property type="term" value="C:cell outer membrane"/>
    <property type="evidence" value="ECO:0007669"/>
    <property type="project" value="UniProtKB-SubCell"/>
</dbReference>
<keyword evidence="5" id="KW-0998">Cell outer membrane</keyword>